<dbReference type="Gene3D" id="3.40.50.10320">
    <property type="entry name" value="LmbE-like"/>
    <property type="match status" value="1"/>
</dbReference>
<feature type="compositionally biased region" description="Basic and acidic residues" evidence="2">
    <location>
        <begin position="1"/>
        <end position="17"/>
    </location>
</feature>
<protein>
    <submittedName>
        <fullName evidence="4">GlcNAc-PI de-N-acetylase</fullName>
    </submittedName>
</protein>
<gene>
    <name evidence="4" type="ORF">SAMN05216418_0687</name>
</gene>
<dbReference type="InterPro" id="IPR024078">
    <property type="entry name" value="LmbE-like_dom_sf"/>
</dbReference>
<dbReference type="PROSITE" id="PS51318">
    <property type="entry name" value="TAT"/>
    <property type="match status" value="1"/>
</dbReference>
<dbReference type="InterPro" id="IPR006311">
    <property type="entry name" value="TAT_signal"/>
</dbReference>
<dbReference type="InterPro" id="IPR003737">
    <property type="entry name" value="GlcNAc_PI_deacetylase-related"/>
</dbReference>
<keyword evidence="3" id="KW-1133">Transmembrane helix</keyword>
<dbReference type="AlphaFoldDB" id="A0A1G6GWF5"/>
<feature type="transmembrane region" description="Helical" evidence="3">
    <location>
        <begin position="30"/>
        <end position="50"/>
    </location>
</feature>
<keyword evidence="3" id="KW-0812">Transmembrane</keyword>
<evidence type="ECO:0000313" key="4">
    <source>
        <dbReference type="EMBL" id="SDB85466.1"/>
    </source>
</evidence>
<sequence>MSDIDEPSRGGDEDAQRAPRRRPLVSRRTLVWAGVAVGGLAALGGGALIYRDIRRSAGPEGTWVELNPIVPVPSVSPRATSPAFEQPLGETTVAVWAHADDDIIFANPHLAGVIASGATLRTVFVTAGDAGRGLDYAKQREAGIRAAYDRMRGSTSAWETREITLLSGARVTRFVPVDDPRLSITVLRLPDGNLSAKGFPSTGDAGLTQLINGTVPALRPIDDGPTLDASRLAETLAELIHAGSPRSVTTNVPHESAFARGDHPDHSCVGSLVRAVAPAVGVAAEAVTYYIGYPSQHQPVNVEGDALASKVDVYETYASQDPVVTCDTASACLAQPGFGQWLRRSYAKAESELQLR</sequence>
<dbReference type="GO" id="GO:0000225">
    <property type="term" value="F:N-acetylglucosaminylphosphatidylinositol deacetylase activity"/>
    <property type="evidence" value="ECO:0007669"/>
    <property type="project" value="TreeGrafter"/>
</dbReference>
<dbReference type="STRING" id="993073.AS029_02225"/>
<dbReference type="GO" id="GO:0016137">
    <property type="term" value="P:glycoside metabolic process"/>
    <property type="evidence" value="ECO:0007669"/>
    <property type="project" value="UniProtKB-ARBA"/>
</dbReference>
<evidence type="ECO:0000256" key="3">
    <source>
        <dbReference type="SAM" id="Phobius"/>
    </source>
</evidence>
<dbReference type="PANTHER" id="PTHR12993">
    <property type="entry name" value="N-ACETYLGLUCOSAMINYL-PHOSPHATIDYLINOSITOL DE-N-ACETYLASE-RELATED"/>
    <property type="match status" value="1"/>
</dbReference>
<dbReference type="SUPFAM" id="SSF102588">
    <property type="entry name" value="LmbE-like"/>
    <property type="match status" value="1"/>
</dbReference>
<dbReference type="EMBL" id="FMYG01000001">
    <property type="protein sequence ID" value="SDB85466.1"/>
    <property type="molecule type" value="Genomic_DNA"/>
</dbReference>
<evidence type="ECO:0000256" key="1">
    <source>
        <dbReference type="ARBA" id="ARBA00022833"/>
    </source>
</evidence>
<name>A0A1G6GWF5_9MICO</name>
<dbReference type="PANTHER" id="PTHR12993:SF23">
    <property type="entry name" value="N-ACETYLGLUCOSAMINYLPHOSPHATIDYLINOSITOL DEACETYLASE"/>
    <property type="match status" value="1"/>
</dbReference>
<dbReference type="Pfam" id="PF02585">
    <property type="entry name" value="PIG-L"/>
    <property type="match status" value="1"/>
</dbReference>
<organism evidence="4 5">
    <name type="scientific">Microbacterium enclense</name>
    <dbReference type="NCBI Taxonomy" id="993073"/>
    <lineage>
        <taxon>Bacteria</taxon>
        <taxon>Bacillati</taxon>
        <taxon>Actinomycetota</taxon>
        <taxon>Actinomycetes</taxon>
        <taxon>Micrococcales</taxon>
        <taxon>Microbacteriaceae</taxon>
        <taxon>Microbacterium</taxon>
    </lineage>
</organism>
<dbReference type="Proteomes" id="UP000183203">
    <property type="component" value="Unassembled WGS sequence"/>
</dbReference>
<keyword evidence="3" id="KW-0472">Membrane</keyword>
<feature type="region of interest" description="Disordered" evidence="2">
    <location>
        <begin position="1"/>
        <end position="21"/>
    </location>
</feature>
<accession>A0A1G6GWF5</accession>
<reference evidence="4 5" key="1">
    <citation type="submission" date="2016-09" db="EMBL/GenBank/DDBJ databases">
        <authorList>
            <person name="Capua I."/>
            <person name="De Benedictis P."/>
            <person name="Joannis T."/>
            <person name="Lombin L.H."/>
            <person name="Cattoli G."/>
        </authorList>
    </citation>
    <scope>NUCLEOTIDE SEQUENCE [LARGE SCALE GENOMIC DNA]</scope>
    <source>
        <strain evidence="4 5">NIO-1002</strain>
    </source>
</reference>
<keyword evidence="1" id="KW-0862">Zinc</keyword>
<dbReference type="RefSeq" id="WP_058230945.1">
    <property type="nucleotide sequence ID" value="NZ_FMYG01000001.1"/>
</dbReference>
<evidence type="ECO:0000256" key="2">
    <source>
        <dbReference type="SAM" id="MobiDB-lite"/>
    </source>
</evidence>
<proteinExistence type="predicted"/>
<evidence type="ECO:0000313" key="5">
    <source>
        <dbReference type="Proteomes" id="UP000183203"/>
    </source>
</evidence>